<dbReference type="AlphaFoldDB" id="A0A0A9FC14"/>
<reference evidence="2" key="2">
    <citation type="journal article" date="2015" name="Data Brief">
        <title>Shoot transcriptome of the giant reed, Arundo donax.</title>
        <authorList>
            <person name="Barrero R.A."/>
            <person name="Guerrero F.D."/>
            <person name="Moolhuijzen P."/>
            <person name="Goolsby J.A."/>
            <person name="Tidwell J."/>
            <person name="Bellgard S.E."/>
            <person name="Bellgard M.I."/>
        </authorList>
    </citation>
    <scope>NUCLEOTIDE SEQUENCE</scope>
    <source>
        <tissue evidence="2">Shoot tissue taken approximately 20 cm above the soil surface</tissue>
    </source>
</reference>
<accession>A0A0A9FC14</accession>
<reference evidence="2" key="1">
    <citation type="submission" date="2014-09" db="EMBL/GenBank/DDBJ databases">
        <authorList>
            <person name="Magalhaes I.L.F."/>
            <person name="Oliveira U."/>
            <person name="Santos F.R."/>
            <person name="Vidigal T.H.D.A."/>
            <person name="Brescovit A.D."/>
            <person name="Santos A.J."/>
        </authorList>
    </citation>
    <scope>NUCLEOTIDE SEQUENCE</scope>
    <source>
        <tissue evidence="2">Shoot tissue taken approximately 20 cm above the soil surface</tissue>
    </source>
</reference>
<evidence type="ECO:0000256" key="1">
    <source>
        <dbReference type="SAM" id="MobiDB-lite"/>
    </source>
</evidence>
<feature type="region of interest" description="Disordered" evidence="1">
    <location>
        <begin position="1"/>
        <end position="76"/>
    </location>
</feature>
<dbReference type="EMBL" id="GBRH01190250">
    <property type="protein sequence ID" value="JAE07646.1"/>
    <property type="molecule type" value="Transcribed_RNA"/>
</dbReference>
<name>A0A0A9FC14_ARUDO</name>
<proteinExistence type="predicted"/>
<feature type="compositionally biased region" description="Low complexity" evidence="1">
    <location>
        <begin position="10"/>
        <end position="19"/>
    </location>
</feature>
<sequence length="76" mass="8207">MGRGGRRGGTTRFSWAGCRQTRRRRTWPGRSRRPARSRRCGSCGIQLTPASTGDLPSCGSPPPGRHGGQLTTSARL</sequence>
<protein>
    <submittedName>
        <fullName evidence="2">Uncharacterized protein</fullName>
    </submittedName>
</protein>
<organism evidence="2">
    <name type="scientific">Arundo donax</name>
    <name type="common">Giant reed</name>
    <name type="synonym">Donax arundinaceus</name>
    <dbReference type="NCBI Taxonomy" id="35708"/>
    <lineage>
        <taxon>Eukaryota</taxon>
        <taxon>Viridiplantae</taxon>
        <taxon>Streptophyta</taxon>
        <taxon>Embryophyta</taxon>
        <taxon>Tracheophyta</taxon>
        <taxon>Spermatophyta</taxon>
        <taxon>Magnoliopsida</taxon>
        <taxon>Liliopsida</taxon>
        <taxon>Poales</taxon>
        <taxon>Poaceae</taxon>
        <taxon>PACMAD clade</taxon>
        <taxon>Arundinoideae</taxon>
        <taxon>Arundineae</taxon>
        <taxon>Arundo</taxon>
    </lineage>
</organism>
<feature type="compositionally biased region" description="Basic residues" evidence="1">
    <location>
        <begin position="20"/>
        <end position="39"/>
    </location>
</feature>
<evidence type="ECO:0000313" key="2">
    <source>
        <dbReference type="EMBL" id="JAE07646.1"/>
    </source>
</evidence>